<feature type="compositionally biased region" description="Pro residues" evidence="1">
    <location>
        <begin position="94"/>
        <end position="104"/>
    </location>
</feature>
<proteinExistence type="predicted"/>
<keyword evidence="3" id="KW-1185">Reference proteome</keyword>
<feature type="compositionally biased region" description="Low complexity" evidence="1">
    <location>
        <begin position="125"/>
        <end position="135"/>
    </location>
</feature>
<accession>A0ABR2MGS2</accession>
<dbReference type="EMBL" id="JBBWWR010000007">
    <property type="protein sequence ID" value="KAK8963344.1"/>
    <property type="molecule type" value="Genomic_DNA"/>
</dbReference>
<protein>
    <submittedName>
        <fullName evidence="2">Uncharacterized protein</fullName>
    </submittedName>
</protein>
<feature type="region of interest" description="Disordered" evidence="1">
    <location>
        <begin position="77"/>
        <end position="150"/>
    </location>
</feature>
<name>A0ABR2MGS2_9ASPA</name>
<dbReference type="Proteomes" id="UP001412067">
    <property type="component" value="Unassembled WGS sequence"/>
</dbReference>
<feature type="compositionally biased region" description="Basic residues" evidence="1">
    <location>
        <begin position="165"/>
        <end position="174"/>
    </location>
</feature>
<feature type="compositionally biased region" description="Pro residues" evidence="1">
    <location>
        <begin position="115"/>
        <end position="124"/>
    </location>
</feature>
<feature type="region of interest" description="Disordered" evidence="1">
    <location>
        <begin position="164"/>
        <end position="191"/>
    </location>
</feature>
<evidence type="ECO:0000313" key="3">
    <source>
        <dbReference type="Proteomes" id="UP001412067"/>
    </source>
</evidence>
<gene>
    <name evidence="2" type="ORF">KSP40_PGU011291</name>
</gene>
<organism evidence="2 3">
    <name type="scientific">Platanthera guangdongensis</name>
    <dbReference type="NCBI Taxonomy" id="2320717"/>
    <lineage>
        <taxon>Eukaryota</taxon>
        <taxon>Viridiplantae</taxon>
        <taxon>Streptophyta</taxon>
        <taxon>Embryophyta</taxon>
        <taxon>Tracheophyta</taxon>
        <taxon>Spermatophyta</taxon>
        <taxon>Magnoliopsida</taxon>
        <taxon>Liliopsida</taxon>
        <taxon>Asparagales</taxon>
        <taxon>Orchidaceae</taxon>
        <taxon>Orchidoideae</taxon>
        <taxon>Orchideae</taxon>
        <taxon>Orchidinae</taxon>
        <taxon>Platanthera</taxon>
    </lineage>
</organism>
<sequence>MASLPPSRPTMSVKYRKNMFWGNMTTRKDQSAGDVSKCKADALSQQILEARVAASKEIAFLRHEILARLNEGINRPSFDSAPVAPHDSTNPTTQLPPPPPPPANGIPGQFTAPIPTAPVDPPLPSSSSSSSSSNSRRLLEQLTSFPEETMDNFRRVQDELMKLNKLPKQHHQARRLVPSRSKINLRPRRKS</sequence>
<reference evidence="2 3" key="1">
    <citation type="journal article" date="2022" name="Nat. Plants">
        <title>Genomes of leafy and leafless Platanthera orchids illuminate the evolution of mycoheterotrophy.</title>
        <authorList>
            <person name="Li M.H."/>
            <person name="Liu K.W."/>
            <person name="Li Z."/>
            <person name="Lu H.C."/>
            <person name="Ye Q.L."/>
            <person name="Zhang D."/>
            <person name="Wang J.Y."/>
            <person name="Li Y.F."/>
            <person name="Zhong Z.M."/>
            <person name="Liu X."/>
            <person name="Yu X."/>
            <person name="Liu D.K."/>
            <person name="Tu X.D."/>
            <person name="Liu B."/>
            <person name="Hao Y."/>
            <person name="Liao X.Y."/>
            <person name="Jiang Y.T."/>
            <person name="Sun W.H."/>
            <person name="Chen J."/>
            <person name="Chen Y.Q."/>
            <person name="Ai Y."/>
            <person name="Zhai J.W."/>
            <person name="Wu S.S."/>
            <person name="Zhou Z."/>
            <person name="Hsiao Y.Y."/>
            <person name="Wu W.L."/>
            <person name="Chen Y.Y."/>
            <person name="Lin Y.F."/>
            <person name="Hsu J.L."/>
            <person name="Li C.Y."/>
            <person name="Wang Z.W."/>
            <person name="Zhao X."/>
            <person name="Zhong W.Y."/>
            <person name="Ma X.K."/>
            <person name="Ma L."/>
            <person name="Huang J."/>
            <person name="Chen G.Z."/>
            <person name="Huang M.Z."/>
            <person name="Huang L."/>
            <person name="Peng D.H."/>
            <person name="Luo Y.B."/>
            <person name="Zou S.Q."/>
            <person name="Chen S.P."/>
            <person name="Lan S."/>
            <person name="Tsai W.C."/>
            <person name="Van de Peer Y."/>
            <person name="Liu Z.J."/>
        </authorList>
    </citation>
    <scope>NUCLEOTIDE SEQUENCE [LARGE SCALE GENOMIC DNA]</scope>
    <source>
        <strain evidence="2">Lor288</strain>
    </source>
</reference>
<evidence type="ECO:0000256" key="1">
    <source>
        <dbReference type="SAM" id="MobiDB-lite"/>
    </source>
</evidence>
<evidence type="ECO:0000313" key="2">
    <source>
        <dbReference type="EMBL" id="KAK8963344.1"/>
    </source>
</evidence>
<comment type="caution">
    <text evidence="2">The sequence shown here is derived from an EMBL/GenBank/DDBJ whole genome shotgun (WGS) entry which is preliminary data.</text>
</comment>